<feature type="domain" description="DUF2828" evidence="1">
    <location>
        <begin position="85"/>
        <end position="194"/>
    </location>
</feature>
<protein>
    <recommendedName>
        <fullName evidence="1">DUF2828 domain-containing protein</fullName>
    </recommendedName>
</protein>
<keyword evidence="3" id="KW-1185">Reference proteome</keyword>
<dbReference type="InterPro" id="IPR011205">
    <property type="entry name" value="UCP015417_vWA"/>
</dbReference>
<dbReference type="InterPro" id="IPR058580">
    <property type="entry name" value="DUF2828"/>
</dbReference>
<dbReference type="AlphaFoldDB" id="A0A540KHE0"/>
<evidence type="ECO:0000313" key="3">
    <source>
        <dbReference type="Proteomes" id="UP000315295"/>
    </source>
</evidence>
<accession>A0A540KHE0</accession>
<dbReference type="PANTHER" id="PTHR31373">
    <property type="entry name" value="OS06G0652100 PROTEIN"/>
    <property type="match status" value="1"/>
</dbReference>
<dbReference type="PANTHER" id="PTHR31373:SF17">
    <property type="entry name" value="OS06G0652100 PROTEIN"/>
    <property type="match status" value="1"/>
</dbReference>
<feature type="domain" description="DUF2828" evidence="1">
    <location>
        <begin position="227"/>
        <end position="360"/>
    </location>
</feature>
<sequence length="424" mass="47925">MKAANTNLACRISQLAVRLTAYRNSPTLVVPPNLTIPSRSLSLMVPKFGNGPAPATKRTATSTRSSSRTPLMAMGFSTAESTLQLSSGDPCLDIFFNIVKPADYDNYGHYEFATASIKSYPPALKAEVEASCDYLKQLLPLAWSDNPLTTLKLICHLNVYRNGKSYEQAFYRAAVWLHQNHPKTLLCNIAPIASSFGNMGLYSLVELLHRLLQGQDGRWGTLEPLEKLTKKAVEMYKGDADYKLLHDRVTDVFVECLESDIQKLKGQFKHDYLKYYVSDDSDDDDDDGDDDQKYVEVTTAADCFLTGNRYESHAARATLLWESIARKVFPPTSYAEEYKEDYESRVVDRLRKEVLAPLYKYTCSGYNGRNSWKVGEEKGDDNLIGQVSFKDIWDKEKGWKVDRQNHVMEAFISGKEYQSLVVVD</sequence>
<name>A0A540KHE0_MALBA</name>
<proteinExistence type="predicted"/>
<evidence type="ECO:0000313" key="2">
    <source>
        <dbReference type="EMBL" id="TQD73648.1"/>
    </source>
</evidence>
<dbReference type="Proteomes" id="UP000315295">
    <property type="component" value="Unassembled WGS sequence"/>
</dbReference>
<reference evidence="2 3" key="1">
    <citation type="journal article" date="2019" name="G3 (Bethesda)">
        <title>Sequencing of a Wild Apple (Malus baccata) Genome Unravels the Differences Between Cultivated and Wild Apple Species Regarding Disease Resistance and Cold Tolerance.</title>
        <authorList>
            <person name="Chen X."/>
        </authorList>
    </citation>
    <scope>NUCLEOTIDE SEQUENCE [LARGE SCALE GENOMIC DNA]</scope>
    <source>
        <strain evidence="3">cv. Shandingzi</strain>
        <tissue evidence="2">Leaves</tissue>
    </source>
</reference>
<dbReference type="Pfam" id="PF11443">
    <property type="entry name" value="DUF2828"/>
    <property type="match status" value="2"/>
</dbReference>
<dbReference type="EMBL" id="VIEB01001266">
    <property type="protein sequence ID" value="TQD73648.1"/>
    <property type="molecule type" value="Genomic_DNA"/>
</dbReference>
<dbReference type="STRING" id="106549.A0A540KHE0"/>
<comment type="caution">
    <text evidence="2">The sequence shown here is derived from an EMBL/GenBank/DDBJ whole genome shotgun (WGS) entry which is preliminary data.</text>
</comment>
<gene>
    <name evidence="2" type="ORF">C1H46_040817</name>
</gene>
<evidence type="ECO:0000259" key="1">
    <source>
        <dbReference type="Pfam" id="PF11443"/>
    </source>
</evidence>
<organism evidence="2 3">
    <name type="scientific">Malus baccata</name>
    <name type="common">Siberian crab apple</name>
    <name type="synonym">Pyrus baccata</name>
    <dbReference type="NCBI Taxonomy" id="106549"/>
    <lineage>
        <taxon>Eukaryota</taxon>
        <taxon>Viridiplantae</taxon>
        <taxon>Streptophyta</taxon>
        <taxon>Embryophyta</taxon>
        <taxon>Tracheophyta</taxon>
        <taxon>Spermatophyta</taxon>
        <taxon>Magnoliopsida</taxon>
        <taxon>eudicotyledons</taxon>
        <taxon>Gunneridae</taxon>
        <taxon>Pentapetalae</taxon>
        <taxon>rosids</taxon>
        <taxon>fabids</taxon>
        <taxon>Rosales</taxon>
        <taxon>Rosaceae</taxon>
        <taxon>Amygdaloideae</taxon>
        <taxon>Maleae</taxon>
        <taxon>Malus</taxon>
    </lineage>
</organism>